<dbReference type="Proteomes" id="UP001148737">
    <property type="component" value="Unassembled WGS sequence"/>
</dbReference>
<comment type="caution">
    <text evidence="1">The sequence shown here is derived from an EMBL/GenBank/DDBJ whole genome shotgun (WGS) entry which is preliminary data.</text>
</comment>
<protein>
    <submittedName>
        <fullName evidence="1">Uncharacterized protein</fullName>
    </submittedName>
</protein>
<dbReference type="EMBL" id="JANAKD010000122">
    <property type="protein sequence ID" value="KAJ3497287.1"/>
    <property type="molecule type" value="Genomic_DNA"/>
</dbReference>
<evidence type="ECO:0000313" key="2">
    <source>
        <dbReference type="Proteomes" id="UP001148737"/>
    </source>
</evidence>
<sequence length="106" mass="12338">MPYIDENVTKGNGAPALSNKEWMSQQRDKIEDAQKANNFQRALVLIEQGLTKVRMWHDVRLWECALQRRKSDVLTRLGRLEEAKLAEQRAKWLTDNVVDLIDDDSD</sequence>
<proteinExistence type="predicted"/>
<accession>A0ACC1R2Q3</accession>
<organism evidence="1 2">
    <name type="scientific">Lecanicillium saksenae</name>
    <dbReference type="NCBI Taxonomy" id="468837"/>
    <lineage>
        <taxon>Eukaryota</taxon>
        <taxon>Fungi</taxon>
        <taxon>Dikarya</taxon>
        <taxon>Ascomycota</taxon>
        <taxon>Pezizomycotina</taxon>
        <taxon>Sordariomycetes</taxon>
        <taxon>Hypocreomycetidae</taxon>
        <taxon>Hypocreales</taxon>
        <taxon>Cordycipitaceae</taxon>
        <taxon>Lecanicillium</taxon>
    </lineage>
</organism>
<evidence type="ECO:0000313" key="1">
    <source>
        <dbReference type="EMBL" id="KAJ3497287.1"/>
    </source>
</evidence>
<reference evidence="1" key="1">
    <citation type="submission" date="2022-07" db="EMBL/GenBank/DDBJ databases">
        <title>Genome Sequence of Lecanicillium saksenae.</title>
        <authorList>
            <person name="Buettner E."/>
        </authorList>
    </citation>
    <scope>NUCLEOTIDE SEQUENCE</scope>
    <source>
        <strain evidence="1">VT-O1</strain>
    </source>
</reference>
<gene>
    <name evidence="1" type="ORF">NLG97_g2023</name>
</gene>
<name>A0ACC1R2Q3_9HYPO</name>
<keyword evidence="2" id="KW-1185">Reference proteome</keyword>